<dbReference type="Proteomes" id="UP000580474">
    <property type="component" value="Unassembled WGS sequence"/>
</dbReference>
<organism evidence="4 5">
    <name type="scientific">Saccharopolyspora gloriosae</name>
    <dbReference type="NCBI Taxonomy" id="455344"/>
    <lineage>
        <taxon>Bacteria</taxon>
        <taxon>Bacillati</taxon>
        <taxon>Actinomycetota</taxon>
        <taxon>Actinomycetes</taxon>
        <taxon>Pseudonocardiales</taxon>
        <taxon>Pseudonocardiaceae</taxon>
        <taxon>Saccharopolyspora</taxon>
    </lineage>
</organism>
<sequence>MHALRTPAARLVVIALLAVLGLAGPAATALAQAPSPAPSPVPAPADPTVPVPLPPRPDACGPGTTLPVCAFPPPSTRPPPEPPQPVTPKPGGGEECGFSNVPACVSDAVASFFKGLVTPGLNEVLGLLADSLLVTPRLDELPVMGEIWEQSRQIVLVAYSLVVTIAGLIVLAYQTLQTRASIKEVLPRVAVGFLAANLSLLFAGYAIDIANALSQAILGNNLDPGQAGQAMTETLMQDLDVGGVFLIFVALALLVMLVVVLLTYVVRLMLTIVLLAAAPLLLMCHALPQTEGIALWWWKAFGGVLVIQIGQAFTLVAAMKMFFLPGGITLF</sequence>
<dbReference type="RefSeq" id="WP_246456922.1">
    <property type="nucleotide sequence ID" value="NZ_JACHIV010000001.1"/>
</dbReference>
<feature type="chain" id="PRO_5032490539" description="TrbL/VirB6 plasmid conjugal transfer protein" evidence="3">
    <location>
        <begin position="32"/>
        <end position="331"/>
    </location>
</feature>
<evidence type="ECO:0000313" key="5">
    <source>
        <dbReference type="Proteomes" id="UP000580474"/>
    </source>
</evidence>
<feature type="compositionally biased region" description="Pro residues" evidence="1">
    <location>
        <begin position="70"/>
        <end position="88"/>
    </location>
</feature>
<keyword evidence="5" id="KW-1185">Reference proteome</keyword>
<evidence type="ECO:0000313" key="4">
    <source>
        <dbReference type="EMBL" id="MBB5070459.1"/>
    </source>
</evidence>
<evidence type="ECO:0000256" key="3">
    <source>
        <dbReference type="SAM" id="SignalP"/>
    </source>
</evidence>
<feature type="region of interest" description="Disordered" evidence="1">
    <location>
        <begin position="30"/>
        <end position="93"/>
    </location>
</feature>
<feature type="transmembrane region" description="Helical" evidence="2">
    <location>
        <begin position="185"/>
        <end position="207"/>
    </location>
</feature>
<name>A0A840NMF1_9PSEU</name>
<feature type="transmembrane region" description="Helical" evidence="2">
    <location>
        <begin position="300"/>
        <end position="323"/>
    </location>
</feature>
<dbReference type="Pfam" id="PF19590">
    <property type="entry name" value="TrbL_3"/>
    <property type="match status" value="1"/>
</dbReference>
<reference evidence="4 5" key="1">
    <citation type="submission" date="2020-08" db="EMBL/GenBank/DDBJ databases">
        <title>Sequencing the genomes of 1000 actinobacteria strains.</title>
        <authorList>
            <person name="Klenk H.-P."/>
        </authorList>
    </citation>
    <scope>NUCLEOTIDE SEQUENCE [LARGE SCALE GENOMIC DNA]</scope>
    <source>
        <strain evidence="4 5">DSM 45582</strain>
    </source>
</reference>
<dbReference type="InterPro" id="IPR045782">
    <property type="entry name" value="TrbL_3"/>
</dbReference>
<keyword evidence="3" id="KW-0732">Signal</keyword>
<comment type="caution">
    <text evidence="4">The sequence shown here is derived from an EMBL/GenBank/DDBJ whole genome shotgun (WGS) entry which is preliminary data.</text>
</comment>
<evidence type="ECO:0000256" key="1">
    <source>
        <dbReference type="SAM" id="MobiDB-lite"/>
    </source>
</evidence>
<keyword evidence="2" id="KW-0812">Transmembrane</keyword>
<gene>
    <name evidence="4" type="ORF">BJ969_003547</name>
</gene>
<feature type="transmembrane region" description="Helical" evidence="2">
    <location>
        <begin position="241"/>
        <end position="261"/>
    </location>
</feature>
<proteinExistence type="predicted"/>
<feature type="signal peptide" evidence="3">
    <location>
        <begin position="1"/>
        <end position="31"/>
    </location>
</feature>
<evidence type="ECO:0000256" key="2">
    <source>
        <dbReference type="SAM" id="Phobius"/>
    </source>
</evidence>
<keyword evidence="2" id="KW-0472">Membrane</keyword>
<feature type="transmembrane region" description="Helical" evidence="2">
    <location>
        <begin position="268"/>
        <end position="288"/>
    </location>
</feature>
<dbReference type="AlphaFoldDB" id="A0A840NMF1"/>
<accession>A0A840NMF1</accession>
<keyword evidence="2" id="KW-1133">Transmembrane helix</keyword>
<evidence type="ECO:0008006" key="6">
    <source>
        <dbReference type="Google" id="ProtNLM"/>
    </source>
</evidence>
<feature type="transmembrane region" description="Helical" evidence="2">
    <location>
        <begin position="154"/>
        <end position="173"/>
    </location>
</feature>
<feature type="compositionally biased region" description="Pro residues" evidence="1">
    <location>
        <begin position="35"/>
        <end position="57"/>
    </location>
</feature>
<protein>
    <recommendedName>
        <fullName evidence="6">TrbL/VirB6 plasmid conjugal transfer protein</fullName>
    </recommendedName>
</protein>
<dbReference type="EMBL" id="JACHIV010000001">
    <property type="protein sequence ID" value="MBB5070459.1"/>
    <property type="molecule type" value="Genomic_DNA"/>
</dbReference>